<dbReference type="Gene3D" id="3.30.710.10">
    <property type="entry name" value="Potassium Channel Kv1.1, Chain A"/>
    <property type="match status" value="1"/>
</dbReference>
<comment type="caution">
    <text evidence="2">The sequence shown here is derived from an EMBL/GenBank/DDBJ whole genome shotgun (WGS) entry which is preliminary data.</text>
</comment>
<dbReference type="STRING" id="195883.A0A482X4J6"/>
<dbReference type="GO" id="GO:0022008">
    <property type="term" value="P:neurogenesis"/>
    <property type="evidence" value="ECO:0007669"/>
    <property type="project" value="TreeGrafter"/>
</dbReference>
<sequence>MSAETGNEVIKQRKVIDENPGKIAFQKRFLRFAESDIYSDCQFMVGPEKTIIKGHKLIYSAASEVFEAMFYGPLKEDMSVNVDDLSAEGFQCMKTFIYTGDISFTSAIQALLTYIAARKYLVTHLDTVCRNFIEEKIQSSDVLEFCDICLANNITEFKDLCLKIIQDKTDEVVDSEYFVLAESDTIELILKLPGLKLTSEIELFAHFERWALEEAKRRQMSSNEIASSFDNLKKHIRFLTVNGDEFVSRIYESVLLTQEEKHAIAINQIKLMSKPLPDSISLIQQPRDFNLFPSEYHQSTHKFTIPIDKVSSSEAYTMTMTDPSHSKYSSQFNAYWDHQFGLIYFRLETLHSYRKAMFIIKSKFRALADDKCDDLVFENEYKDIANLPRSIVQRTIYLAVIPIIELQNERFLKSISDRVINIECEFKIKKINL</sequence>
<gene>
    <name evidence="2" type="ORF">LSTR_LSTR013900</name>
</gene>
<dbReference type="InterPro" id="IPR000210">
    <property type="entry name" value="BTB/POZ_dom"/>
</dbReference>
<dbReference type="InParanoid" id="A0A482X4J6"/>
<feature type="domain" description="BTB" evidence="1">
    <location>
        <begin position="39"/>
        <end position="106"/>
    </location>
</feature>
<dbReference type="PANTHER" id="PTHR45774">
    <property type="entry name" value="BTB/POZ DOMAIN-CONTAINING"/>
    <property type="match status" value="1"/>
</dbReference>
<accession>A0A482X4J6</accession>
<evidence type="ECO:0000313" key="2">
    <source>
        <dbReference type="EMBL" id="RZF40438.1"/>
    </source>
</evidence>
<dbReference type="SUPFAM" id="SSF54695">
    <property type="entry name" value="POZ domain"/>
    <property type="match status" value="1"/>
</dbReference>
<name>A0A482X4J6_LAOST</name>
<dbReference type="SMART" id="SM00225">
    <property type="entry name" value="BTB"/>
    <property type="match status" value="1"/>
</dbReference>
<evidence type="ECO:0000313" key="3">
    <source>
        <dbReference type="Proteomes" id="UP000291343"/>
    </source>
</evidence>
<proteinExistence type="predicted"/>
<dbReference type="Gene3D" id="1.25.40.420">
    <property type="match status" value="1"/>
</dbReference>
<protein>
    <recommendedName>
        <fullName evidence="1">BTB domain-containing protein</fullName>
    </recommendedName>
</protein>
<reference evidence="2 3" key="1">
    <citation type="journal article" date="2017" name="Gigascience">
        <title>Genome sequence of the small brown planthopper, Laodelphax striatellus.</title>
        <authorList>
            <person name="Zhu J."/>
            <person name="Jiang F."/>
            <person name="Wang X."/>
            <person name="Yang P."/>
            <person name="Bao Y."/>
            <person name="Zhao W."/>
            <person name="Wang W."/>
            <person name="Lu H."/>
            <person name="Wang Q."/>
            <person name="Cui N."/>
            <person name="Li J."/>
            <person name="Chen X."/>
            <person name="Luo L."/>
            <person name="Yu J."/>
            <person name="Kang L."/>
            <person name="Cui F."/>
        </authorList>
    </citation>
    <scope>NUCLEOTIDE SEQUENCE [LARGE SCALE GENOMIC DNA]</scope>
    <source>
        <strain evidence="2">Lst14</strain>
    </source>
</reference>
<evidence type="ECO:0000259" key="1">
    <source>
        <dbReference type="PROSITE" id="PS50097"/>
    </source>
</evidence>
<dbReference type="SMR" id="A0A482X4J6"/>
<dbReference type="EMBL" id="QKKF02018237">
    <property type="protein sequence ID" value="RZF40438.1"/>
    <property type="molecule type" value="Genomic_DNA"/>
</dbReference>
<organism evidence="2 3">
    <name type="scientific">Laodelphax striatellus</name>
    <name type="common">Small brown planthopper</name>
    <name type="synonym">Delphax striatella</name>
    <dbReference type="NCBI Taxonomy" id="195883"/>
    <lineage>
        <taxon>Eukaryota</taxon>
        <taxon>Metazoa</taxon>
        <taxon>Ecdysozoa</taxon>
        <taxon>Arthropoda</taxon>
        <taxon>Hexapoda</taxon>
        <taxon>Insecta</taxon>
        <taxon>Pterygota</taxon>
        <taxon>Neoptera</taxon>
        <taxon>Paraneoptera</taxon>
        <taxon>Hemiptera</taxon>
        <taxon>Auchenorrhyncha</taxon>
        <taxon>Fulgoroidea</taxon>
        <taxon>Delphacidae</taxon>
        <taxon>Criomorphinae</taxon>
        <taxon>Laodelphax</taxon>
    </lineage>
</organism>
<dbReference type="PANTHER" id="PTHR45774:SF4">
    <property type="entry name" value="AXUNDEAD, ISOFORM F"/>
    <property type="match status" value="1"/>
</dbReference>
<dbReference type="Proteomes" id="UP000291343">
    <property type="component" value="Unassembled WGS sequence"/>
</dbReference>
<dbReference type="InterPro" id="IPR011333">
    <property type="entry name" value="SKP1/BTB/POZ_sf"/>
</dbReference>
<keyword evidence="3" id="KW-1185">Reference proteome</keyword>
<dbReference type="PROSITE" id="PS50097">
    <property type="entry name" value="BTB"/>
    <property type="match status" value="1"/>
</dbReference>
<dbReference type="AlphaFoldDB" id="A0A482X4J6"/>
<dbReference type="InterPro" id="IPR011705">
    <property type="entry name" value="BACK"/>
</dbReference>
<dbReference type="GO" id="GO:0005829">
    <property type="term" value="C:cytosol"/>
    <property type="evidence" value="ECO:0007669"/>
    <property type="project" value="TreeGrafter"/>
</dbReference>
<dbReference type="Pfam" id="PF00651">
    <property type="entry name" value="BTB"/>
    <property type="match status" value="1"/>
</dbReference>
<dbReference type="Pfam" id="PF07707">
    <property type="entry name" value="BACK"/>
    <property type="match status" value="1"/>
</dbReference>
<dbReference type="OrthoDB" id="45365at2759"/>